<evidence type="ECO:0000256" key="4">
    <source>
        <dbReference type="ARBA" id="ARBA00023136"/>
    </source>
</evidence>
<dbReference type="RefSeq" id="WP_005875302.1">
    <property type="nucleotide sequence ID" value="NC_002950.2"/>
</dbReference>
<feature type="transmembrane region" description="Helical" evidence="5">
    <location>
        <begin position="5"/>
        <end position="20"/>
    </location>
</feature>
<evidence type="ECO:0000313" key="8">
    <source>
        <dbReference type="Proteomes" id="UP000000588"/>
    </source>
</evidence>
<evidence type="ECO:0000256" key="5">
    <source>
        <dbReference type="SAM" id="Phobius"/>
    </source>
</evidence>
<protein>
    <recommendedName>
        <fullName evidence="6">O-antigen ligase-related domain-containing protein</fullName>
    </recommendedName>
</protein>
<feature type="transmembrane region" description="Helical" evidence="5">
    <location>
        <begin position="111"/>
        <end position="131"/>
    </location>
</feature>
<dbReference type="GO" id="GO:0016020">
    <property type="term" value="C:membrane"/>
    <property type="evidence" value="ECO:0007669"/>
    <property type="project" value="UniProtKB-SubCell"/>
</dbReference>
<dbReference type="KEGG" id="pgi:PG_0109"/>
<dbReference type="PANTHER" id="PTHR37422">
    <property type="entry name" value="TEICHURONIC ACID BIOSYNTHESIS PROTEIN TUAE"/>
    <property type="match status" value="1"/>
</dbReference>
<reference evidence="7 8" key="1">
    <citation type="journal article" date="2003" name="J. Bacteriol.">
        <title>Complete genome sequence of the oral pathogenic bacterium Porphyromonas gingivalis strain W83.</title>
        <authorList>
            <person name="Nelson K."/>
            <person name="Fleishmann R."/>
            <person name="DeBoy R."/>
            <person name="Paulsen I."/>
            <person name="Fouts D."/>
            <person name="Eisen J."/>
            <person name="Daugherty S."/>
            <person name="Dodson R."/>
            <person name="Durkin A."/>
            <person name="Gwinn M."/>
            <person name="Haft D."/>
            <person name="Kolonay J."/>
            <person name="Nelson W."/>
            <person name="White O."/>
            <person name="Mason T."/>
            <person name="Tallon L."/>
            <person name="Gray J."/>
            <person name="Granger D."/>
            <person name="Tettelin H."/>
            <person name="Dong H."/>
            <person name="Galvin J."/>
            <person name="Duncan M."/>
            <person name="Dewhirst F."/>
            <person name="Fraser C."/>
        </authorList>
    </citation>
    <scope>NUCLEOTIDE SEQUENCE [LARGE SCALE GENOMIC DNA]</scope>
    <source>
        <strain evidence="8">ATCC BAA-308 / W83</strain>
    </source>
</reference>
<gene>
    <name evidence="7" type="ordered locus">PG_0109</name>
</gene>
<keyword evidence="2 5" id="KW-0812">Transmembrane</keyword>
<evidence type="ECO:0000313" key="7">
    <source>
        <dbReference type="EMBL" id="AAQ65353.1"/>
    </source>
</evidence>
<dbReference type="EnsemblBacteria" id="AAQ65353">
    <property type="protein sequence ID" value="AAQ65353"/>
    <property type="gene ID" value="PG_0109"/>
</dbReference>
<dbReference type="EMBL" id="AE015924">
    <property type="protein sequence ID" value="AAQ65353.1"/>
    <property type="molecule type" value="Genomic_DNA"/>
</dbReference>
<keyword evidence="3 5" id="KW-1133">Transmembrane helix</keyword>
<feature type="transmembrane region" description="Helical" evidence="5">
    <location>
        <begin position="384"/>
        <end position="404"/>
    </location>
</feature>
<dbReference type="PATRIC" id="fig|242619.8.peg.98"/>
<proteinExistence type="predicted"/>
<feature type="transmembrane region" description="Helical" evidence="5">
    <location>
        <begin position="232"/>
        <end position="250"/>
    </location>
</feature>
<keyword evidence="8" id="KW-1185">Reference proteome</keyword>
<feature type="transmembrane region" description="Helical" evidence="5">
    <location>
        <begin position="327"/>
        <end position="349"/>
    </location>
</feature>
<evidence type="ECO:0000256" key="2">
    <source>
        <dbReference type="ARBA" id="ARBA00022692"/>
    </source>
</evidence>
<feature type="domain" description="O-antigen ligase-related" evidence="6">
    <location>
        <begin position="195"/>
        <end position="343"/>
    </location>
</feature>
<comment type="subcellular location">
    <subcellularLocation>
        <location evidence="1">Membrane</location>
        <topology evidence="1">Multi-pass membrane protein</topology>
    </subcellularLocation>
</comment>
<dbReference type="AlphaFoldDB" id="Q7MXR0"/>
<feature type="transmembrane region" description="Helical" evidence="5">
    <location>
        <begin position="151"/>
        <end position="173"/>
    </location>
</feature>
<evidence type="ECO:0000259" key="6">
    <source>
        <dbReference type="Pfam" id="PF04932"/>
    </source>
</evidence>
<dbReference type="PANTHER" id="PTHR37422:SF13">
    <property type="entry name" value="LIPOPOLYSACCHARIDE BIOSYNTHESIS PROTEIN PA4999-RELATED"/>
    <property type="match status" value="1"/>
</dbReference>
<dbReference type="InterPro" id="IPR007016">
    <property type="entry name" value="O-antigen_ligase-rel_domated"/>
</dbReference>
<dbReference type="STRING" id="242619.PG_0109"/>
<evidence type="ECO:0000256" key="1">
    <source>
        <dbReference type="ARBA" id="ARBA00004141"/>
    </source>
</evidence>
<organism evidence="7 8">
    <name type="scientific">Porphyromonas gingivalis (strain ATCC BAA-308 / W83)</name>
    <dbReference type="NCBI Taxonomy" id="242619"/>
    <lineage>
        <taxon>Bacteria</taxon>
        <taxon>Pseudomonadati</taxon>
        <taxon>Bacteroidota</taxon>
        <taxon>Bacteroidia</taxon>
        <taxon>Bacteroidales</taxon>
        <taxon>Porphyromonadaceae</taxon>
        <taxon>Porphyromonas</taxon>
    </lineage>
</organism>
<dbReference type="HOGENOM" id="CLU_667054_0_0_10"/>
<feature type="transmembrane region" description="Helical" evidence="5">
    <location>
        <begin position="26"/>
        <end position="45"/>
    </location>
</feature>
<feature type="transmembrane region" description="Helical" evidence="5">
    <location>
        <begin position="185"/>
        <end position="203"/>
    </location>
</feature>
<dbReference type="Pfam" id="PF04932">
    <property type="entry name" value="Wzy_C"/>
    <property type="match status" value="1"/>
</dbReference>
<accession>Q7MXR0</accession>
<dbReference type="eggNOG" id="ENOG502ZHR4">
    <property type="taxonomic scope" value="Bacteria"/>
</dbReference>
<dbReference type="Proteomes" id="UP000000588">
    <property type="component" value="Chromosome"/>
</dbReference>
<dbReference type="BioCyc" id="PGIN242619:G1G02-102-MONOMER"/>
<name>Q7MXR0_PORGI</name>
<keyword evidence="4 5" id="KW-0472">Membrane</keyword>
<evidence type="ECO:0000256" key="3">
    <source>
        <dbReference type="ARBA" id="ARBA00022989"/>
    </source>
</evidence>
<dbReference type="InterPro" id="IPR051533">
    <property type="entry name" value="WaaL-like"/>
</dbReference>
<sequence length="407" mass="46485">MRGYLGYILCFTIYFVLHYIEGFPPVFGMPIAQLWKLPLLAYLLFLSIQSKRRKYALEKSSYWMALQSSLNIESILNPIYSVTHGMKQLPLALFFRFWLVKFSNRVDRLEFFLYTLAQFVLLASLLVLVGIVSPVEDFLSADAFGIEGAVYYSGIFGAPHAASSYFAASILVLTNGFRLNKFRTSFQKGFNASLIVVGLISVFQAYVRTGWLMLLVALVILMLPRKITIHHLVKFSFLIGLVGVALVYFYNTNEQFQARITGRNVHTNASAEGMDLKGSGRTSFWVNGIEGWSEGNIYEFLLGQGYTQVVERNFQKTGMRVFSHNQFVNALAEHGFIGLVLLLLFYLSIYRLIRANRFSPYYHLSLSLFWSAVLFSFFQNEMYFDYAVIFSLALVLLVTSSHRIKNV</sequence>